<dbReference type="InterPro" id="IPR004183">
    <property type="entry name" value="Xdiol_dOase_suB"/>
</dbReference>
<accession>A0A6J4H894</accession>
<sequence length="272" mass="29380">MSLVFACIAPHGGEVIPELAADLDRMARTRAAMKELGRRCARARPDTVVVLTPHGMVVQGAVSLGETKAAAGVLGERPPARVSAVFETDIELAQSIAEEASQQNVPIARLVAEEKDAMLPLDWGALVPLWFLAHPVVPRPKVVVLAPDRGLPRETLVRCGLAIARAARASGRRVALVASCDQGHAHDPHGPYGYDPAAPEHDEAMCRAIADDDLASLLEWENDFLEAAKVDAYWQTIMLLGSIAFPRFEPELLSYECPTYFGMAVASFTPVR</sequence>
<organism evidence="2">
    <name type="scientific">uncultured Armatimonadetes bacterium</name>
    <dbReference type="NCBI Taxonomy" id="157466"/>
    <lineage>
        <taxon>Bacteria</taxon>
        <taxon>Bacillati</taxon>
        <taxon>Armatimonadota</taxon>
        <taxon>environmental samples</taxon>
    </lineage>
</organism>
<dbReference type="Gene3D" id="3.40.830.10">
    <property type="entry name" value="LigB-like"/>
    <property type="match status" value="1"/>
</dbReference>
<name>A0A6J4H894_9BACT</name>
<feature type="domain" description="Extradiol ring-cleavage dioxygenase class III enzyme subunit B" evidence="1">
    <location>
        <begin position="29"/>
        <end position="259"/>
    </location>
</feature>
<dbReference type="SUPFAM" id="SSF53213">
    <property type="entry name" value="LigB-like"/>
    <property type="match status" value="1"/>
</dbReference>
<dbReference type="GO" id="GO:0008198">
    <property type="term" value="F:ferrous iron binding"/>
    <property type="evidence" value="ECO:0007669"/>
    <property type="project" value="InterPro"/>
</dbReference>
<dbReference type="AlphaFoldDB" id="A0A6J4H894"/>
<dbReference type="Pfam" id="PF02900">
    <property type="entry name" value="LigB"/>
    <property type="match status" value="1"/>
</dbReference>
<dbReference type="GO" id="GO:0016702">
    <property type="term" value="F:oxidoreductase activity, acting on single donors with incorporation of molecular oxygen, incorporation of two atoms of oxygen"/>
    <property type="evidence" value="ECO:0007669"/>
    <property type="project" value="UniProtKB-ARBA"/>
</dbReference>
<reference evidence="2" key="1">
    <citation type="submission" date="2020-02" db="EMBL/GenBank/DDBJ databases">
        <authorList>
            <person name="Meier V. D."/>
        </authorList>
    </citation>
    <scope>NUCLEOTIDE SEQUENCE</scope>
    <source>
        <strain evidence="2">AVDCRST_MAG63</strain>
    </source>
</reference>
<evidence type="ECO:0000259" key="1">
    <source>
        <dbReference type="Pfam" id="PF02900"/>
    </source>
</evidence>
<evidence type="ECO:0000313" key="2">
    <source>
        <dbReference type="EMBL" id="CAA9217680.1"/>
    </source>
</evidence>
<protein>
    <recommendedName>
        <fullName evidence="1">Extradiol ring-cleavage dioxygenase class III enzyme subunit B domain-containing protein</fullName>
    </recommendedName>
</protein>
<dbReference type="EMBL" id="CADCTO010000040">
    <property type="protein sequence ID" value="CAA9217680.1"/>
    <property type="molecule type" value="Genomic_DNA"/>
</dbReference>
<gene>
    <name evidence="2" type="ORF">AVDCRST_MAG63-316</name>
</gene>
<proteinExistence type="predicted"/>